<dbReference type="RefSeq" id="WP_049725178.1">
    <property type="nucleotide sequence ID" value="NZ_CP012154.1"/>
</dbReference>
<evidence type="ECO:0000256" key="4">
    <source>
        <dbReference type="ARBA" id="ARBA00023163"/>
    </source>
</evidence>
<dbReference type="InterPro" id="IPR013324">
    <property type="entry name" value="RNA_pol_sigma_r3/r4-like"/>
</dbReference>
<evidence type="ECO:0000313" key="6">
    <source>
        <dbReference type="EMBL" id="AKS41542.1"/>
    </source>
</evidence>
<dbReference type="PANTHER" id="PTHR43133">
    <property type="entry name" value="RNA POLYMERASE ECF-TYPE SIGMA FACTO"/>
    <property type="match status" value="1"/>
</dbReference>
<proteinExistence type="inferred from homology"/>
<organism evidence="6 7">
    <name type="scientific">Wenzhouxiangella marina</name>
    <dbReference type="NCBI Taxonomy" id="1579979"/>
    <lineage>
        <taxon>Bacteria</taxon>
        <taxon>Pseudomonadati</taxon>
        <taxon>Pseudomonadota</taxon>
        <taxon>Gammaproteobacteria</taxon>
        <taxon>Chromatiales</taxon>
        <taxon>Wenzhouxiangellaceae</taxon>
        <taxon>Wenzhouxiangella</taxon>
    </lineage>
</organism>
<evidence type="ECO:0000256" key="2">
    <source>
        <dbReference type="ARBA" id="ARBA00023015"/>
    </source>
</evidence>
<sequence length="183" mass="20240">MQDPAAITQCLQRWRGGDQDAFEELAGLVEGQLRELASSRLRGERQVTLQPTALVNEAMLRLMGGDVDWKDRSHFFAFAALHMRSVLVDQARARRAQRRGGNQLQVTLGDELAATSADLGIIELHEALEQLEAVDADAARVIELSYFGGLKRDEVAEAMGCSVSSVFRALRFGQAWLRQALSE</sequence>
<dbReference type="AlphaFoldDB" id="A0A0K0XV93"/>
<feature type="domain" description="RNA polymerase sigma-70 ECF-like HTH" evidence="5">
    <location>
        <begin position="6"/>
        <end position="182"/>
    </location>
</feature>
<dbReference type="InterPro" id="IPR014284">
    <property type="entry name" value="RNA_pol_sigma-70_dom"/>
</dbReference>
<dbReference type="InterPro" id="IPR011517">
    <property type="entry name" value="RNA_pol_sigma70_ECF-like"/>
</dbReference>
<evidence type="ECO:0000313" key="7">
    <source>
        <dbReference type="Proteomes" id="UP000066624"/>
    </source>
</evidence>
<keyword evidence="7" id="KW-1185">Reference proteome</keyword>
<dbReference type="SUPFAM" id="SSF88659">
    <property type="entry name" value="Sigma3 and sigma4 domains of RNA polymerase sigma factors"/>
    <property type="match status" value="1"/>
</dbReference>
<dbReference type="GO" id="GO:0016987">
    <property type="term" value="F:sigma factor activity"/>
    <property type="evidence" value="ECO:0007669"/>
    <property type="project" value="UniProtKB-KW"/>
</dbReference>
<dbReference type="SUPFAM" id="SSF88946">
    <property type="entry name" value="Sigma2 domain of RNA polymerase sigma factors"/>
    <property type="match status" value="1"/>
</dbReference>
<keyword evidence="2" id="KW-0805">Transcription regulation</keyword>
<dbReference type="Pfam" id="PF07638">
    <property type="entry name" value="Sigma70_ECF"/>
    <property type="match status" value="1"/>
</dbReference>
<evidence type="ECO:0000256" key="1">
    <source>
        <dbReference type="ARBA" id="ARBA00010641"/>
    </source>
</evidence>
<evidence type="ECO:0000256" key="3">
    <source>
        <dbReference type="ARBA" id="ARBA00023082"/>
    </source>
</evidence>
<dbReference type="OrthoDB" id="128473at2"/>
<dbReference type="GO" id="GO:0006352">
    <property type="term" value="P:DNA-templated transcription initiation"/>
    <property type="evidence" value="ECO:0007669"/>
    <property type="project" value="InterPro"/>
</dbReference>
<name>A0A0K0XV93_9GAMM</name>
<dbReference type="InterPro" id="IPR039425">
    <property type="entry name" value="RNA_pol_sigma-70-like"/>
</dbReference>
<dbReference type="InterPro" id="IPR036388">
    <property type="entry name" value="WH-like_DNA-bd_sf"/>
</dbReference>
<dbReference type="InterPro" id="IPR013325">
    <property type="entry name" value="RNA_pol_sigma_r2"/>
</dbReference>
<dbReference type="STRING" id="1579979.WM2015_1168"/>
<comment type="similarity">
    <text evidence="1">Belongs to the sigma-70 factor family. ECF subfamily.</text>
</comment>
<accession>A0A0K0XV93</accession>
<reference evidence="7" key="1">
    <citation type="submission" date="2015-07" db="EMBL/GenBank/DDBJ databases">
        <authorList>
            <person name="Kim K.M."/>
        </authorList>
    </citation>
    <scope>NUCLEOTIDE SEQUENCE [LARGE SCALE GENOMIC DNA]</scope>
    <source>
        <strain evidence="7">KCTC 42284</strain>
    </source>
</reference>
<dbReference type="NCBIfam" id="TIGR02999">
    <property type="entry name" value="Sig-70_X6"/>
    <property type="match status" value="1"/>
</dbReference>
<dbReference type="NCBIfam" id="TIGR02937">
    <property type="entry name" value="sigma70-ECF"/>
    <property type="match status" value="1"/>
</dbReference>
<protein>
    <submittedName>
        <fullName evidence="6">RNA polymerase sigma 70</fullName>
    </submittedName>
</protein>
<dbReference type="Proteomes" id="UP000066624">
    <property type="component" value="Chromosome"/>
</dbReference>
<dbReference type="EMBL" id="CP012154">
    <property type="protein sequence ID" value="AKS41542.1"/>
    <property type="molecule type" value="Genomic_DNA"/>
</dbReference>
<dbReference type="KEGG" id="wma:WM2015_1168"/>
<dbReference type="Gene3D" id="1.10.1740.10">
    <property type="match status" value="1"/>
</dbReference>
<keyword evidence="3" id="KW-0731">Sigma factor</keyword>
<evidence type="ECO:0000259" key="5">
    <source>
        <dbReference type="Pfam" id="PF07638"/>
    </source>
</evidence>
<dbReference type="InterPro" id="IPR053812">
    <property type="entry name" value="HTH_Sigma70_ECF-like"/>
</dbReference>
<keyword evidence="4" id="KW-0804">Transcription</keyword>
<gene>
    <name evidence="6" type="ORF">WM2015_1168</name>
</gene>
<dbReference type="Gene3D" id="1.10.10.10">
    <property type="entry name" value="Winged helix-like DNA-binding domain superfamily/Winged helix DNA-binding domain"/>
    <property type="match status" value="1"/>
</dbReference>
<dbReference type="PANTHER" id="PTHR43133:SF39">
    <property type="entry name" value="SIMILAR TO RNA POLYMERASE SIGMA-E FACTOR"/>
    <property type="match status" value="1"/>
</dbReference>